<name>A0AB39UTW3_9GAMM</name>
<dbReference type="RefSeq" id="WP_369600748.1">
    <property type="nucleotide sequence ID" value="NZ_CP154858.1"/>
</dbReference>
<gene>
    <name evidence="1" type="ORF">AAIA72_13035</name>
</gene>
<evidence type="ECO:0000313" key="1">
    <source>
        <dbReference type="EMBL" id="XDT71723.1"/>
    </source>
</evidence>
<protein>
    <submittedName>
        <fullName evidence="1">Uncharacterized protein</fullName>
    </submittedName>
</protein>
<accession>A0AB39UTW3</accession>
<reference evidence="1" key="1">
    <citation type="submission" date="2024-05" db="EMBL/GenBank/DDBJ databases">
        <title>Genome sequencing of novel strain.</title>
        <authorList>
            <person name="Ganbat D."/>
            <person name="Ganbat S."/>
            <person name="Lee S.-J."/>
        </authorList>
    </citation>
    <scope>NUCLEOTIDE SEQUENCE</scope>
    <source>
        <strain evidence="1">SMD15-11</strain>
    </source>
</reference>
<dbReference type="KEGG" id="tcd:AAIA72_13035"/>
<dbReference type="AlphaFoldDB" id="A0AB39UTW3"/>
<organism evidence="1">
    <name type="scientific">Thermohahella caldifontis</name>
    <dbReference type="NCBI Taxonomy" id="3142973"/>
    <lineage>
        <taxon>Bacteria</taxon>
        <taxon>Pseudomonadati</taxon>
        <taxon>Pseudomonadota</taxon>
        <taxon>Gammaproteobacteria</taxon>
        <taxon>Oceanospirillales</taxon>
        <taxon>Hahellaceae</taxon>
        <taxon>Thermohahella</taxon>
    </lineage>
</organism>
<sequence length="73" mass="8367">MTQREIDLLVSRMQMHDKVGNNQYYTGNGLTKNLIAESDSQYGVVETLNFERGEINLRTFREAGATEIMEIEP</sequence>
<dbReference type="EMBL" id="CP154858">
    <property type="protein sequence ID" value="XDT71723.1"/>
    <property type="molecule type" value="Genomic_DNA"/>
</dbReference>
<proteinExistence type="predicted"/>